<feature type="signal peptide" evidence="3">
    <location>
        <begin position="1"/>
        <end position="22"/>
    </location>
</feature>
<feature type="chain" id="PRO_5009522646" description="Fibronectin type-III domain-containing protein" evidence="3">
    <location>
        <begin position="23"/>
        <end position="324"/>
    </location>
</feature>
<organism evidence="5 6">
    <name type="scientific">Candidatus Gottesmanbacteria bacterium RBG_16_37_8</name>
    <dbReference type="NCBI Taxonomy" id="1798371"/>
    <lineage>
        <taxon>Bacteria</taxon>
        <taxon>Candidatus Gottesmaniibacteriota</taxon>
    </lineage>
</organism>
<dbReference type="PANTHER" id="PTHR46708">
    <property type="entry name" value="TENASCIN"/>
    <property type="match status" value="1"/>
</dbReference>
<dbReference type="AlphaFoldDB" id="A0A1F5YSQ8"/>
<dbReference type="Proteomes" id="UP000176665">
    <property type="component" value="Unassembled WGS sequence"/>
</dbReference>
<gene>
    <name evidence="5" type="ORF">A2W14_02180</name>
</gene>
<dbReference type="EMBL" id="MFJA01000036">
    <property type="protein sequence ID" value="OGG03209.1"/>
    <property type="molecule type" value="Genomic_DNA"/>
</dbReference>
<sequence length="324" mass="34238">MKKFGKIAAFAFAILTLFSLTAFRPLGVAANECGGPYPPKPGKVWAKSGPTGGEVTLYWDEVAYADRYAVAYGRESGNYVYGATNIGGSNARSYTVKGLTPGIKYYFSLAAARDCTSSPFSNEVTAWAGGAAPLSGASASQGGVTVRSGGTDMSYQTKPQTASNLSVWSGPGVGQVTMKWWHKEDVDNYHVVYGTAMGQYQYGALNIGKVTQFTVGSLSPGKAYYFALVPVKGDRALYTGQAVRGVAKGYPVSEVVMTNPANLMKPVEVTPVYKKPVSINLEEGSPVVPPEEEDVQGIEDTVPENIGGLPDIGNEGYVGSDVDD</sequence>
<keyword evidence="3" id="KW-0732">Signal</keyword>
<reference evidence="5 6" key="1">
    <citation type="journal article" date="2016" name="Nat. Commun.">
        <title>Thousands of microbial genomes shed light on interconnected biogeochemical processes in an aquifer system.</title>
        <authorList>
            <person name="Anantharaman K."/>
            <person name="Brown C.T."/>
            <person name="Hug L.A."/>
            <person name="Sharon I."/>
            <person name="Castelle C.J."/>
            <person name="Probst A.J."/>
            <person name="Thomas B.C."/>
            <person name="Singh A."/>
            <person name="Wilkins M.J."/>
            <person name="Karaoz U."/>
            <person name="Brodie E.L."/>
            <person name="Williams K.H."/>
            <person name="Hubbard S.S."/>
            <person name="Banfield J.F."/>
        </authorList>
    </citation>
    <scope>NUCLEOTIDE SEQUENCE [LARGE SCALE GENOMIC DNA]</scope>
</reference>
<dbReference type="SUPFAM" id="SSF49265">
    <property type="entry name" value="Fibronectin type III"/>
    <property type="match status" value="1"/>
</dbReference>
<evidence type="ECO:0000313" key="5">
    <source>
        <dbReference type="EMBL" id="OGG03209.1"/>
    </source>
</evidence>
<comment type="caution">
    <text evidence="5">The sequence shown here is derived from an EMBL/GenBank/DDBJ whole genome shotgun (WGS) entry which is preliminary data.</text>
</comment>
<keyword evidence="1" id="KW-0677">Repeat</keyword>
<dbReference type="InterPro" id="IPR003961">
    <property type="entry name" value="FN3_dom"/>
</dbReference>
<dbReference type="PROSITE" id="PS50853">
    <property type="entry name" value="FN3"/>
    <property type="match status" value="1"/>
</dbReference>
<dbReference type="PANTHER" id="PTHR46708:SF2">
    <property type="entry name" value="FIBRONECTIN TYPE-III DOMAIN-CONTAINING PROTEIN"/>
    <property type="match status" value="1"/>
</dbReference>
<dbReference type="InterPro" id="IPR050991">
    <property type="entry name" value="ECM_Regulatory_Proteins"/>
</dbReference>
<dbReference type="SMART" id="SM00060">
    <property type="entry name" value="FN3"/>
    <property type="match status" value="2"/>
</dbReference>
<dbReference type="InterPro" id="IPR036116">
    <property type="entry name" value="FN3_sf"/>
</dbReference>
<protein>
    <recommendedName>
        <fullName evidence="4">Fibronectin type-III domain-containing protein</fullName>
    </recommendedName>
</protein>
<evidence type="ECO:0000256" key="3">
    <source>
        <dbReference type="SAM" id="SignalP"/>
    </source>
</evidence>
<name>A0A1F5YSQ8_9BACT</name>
<accession>A0A1F5YSQ8</accession>
<proteinExistence type="predicted"/>
<evidence type="ECO:0000256" key="2">
    <source>
        <dbReference type="SAM" id="MobiDB-lite"/>
    </source>
</evidence>
<evidence type="ECO:0000256" key="1">
    <source>
        <dbReference type="ARBA" id="ARBA00022737"/>
    </source>
</evidence>
<dbReference type="STRING" id="1798371.A2W14_02180"/>
<feature type="region of interest" description="Disordered" evidence="2">
    <location>
        <begin position="301"/>
        <end position="324"/>
    </location>
</feature>
<dbReference type="InterPro" id="IPR013783">
    <property type="entry name" value="Ig-like_fold"/>
</dbReference>
<dbReference type="Pfam" id="PF00041">
    <property type="entry name" value="fn3"/>
    <property type="match status" value="1"/>
</dbReference>
<evidence type="ECO:0000313" key="6">
    <source>
        <dbReference type="Proteomes" id="UP000176665"/>
    </source>
</evidence>
<evidence type="ECO:0000259" key="4">
    <source>
        <dbReference type="PROSITE" id="PS50853"/>
    </source>
</evidence>
<feature type="domain" description="Fibronectin type-III" evidence="4">
    <location>
        <begin position="38"/>
        <end position="131"/>
    </location>
</feature>
<dbReference type="Gene3D" id="2.60.40.10">
    <property type="entry name" value="Immunoglobulins"/>
    <property type="match status" value="2"/>
</dbReference>
<dbReference type="CDD" id="cd00063">
    <property type="entry name" value="FN3"/>
    <property type="match status" value="1"/>
</dbReference>